<evidence type="ECO:0000313" key="2">
    <source>
        <dbReference type="Proteomes" id="UP001152302"/>
    </source>
</evidence>
<gene>
    <name evidence="1" type="ORF">M4L21_05190</name>
</gene>
<protein>
    <submittedName>
        <fullName evidence="1">Uncharacterized protein</fullName>
    </submittedName>
</protein>
<dbReference type="EMBL" id="JAMBPX010000003">
    <property type="protein sequence ID" value="MDG0858718.1"/>
    <property type="molecule type" value="Genomic_DNA"/>
</dbReference>
<organism evidence="1 2">
    <name type="scientific">Staphylococcus equorum</name>
    <dbReference type="NCBI Taxonomy" id="246432"/>
    <lineage>
        <taxon>Bacteria</taxon>
        <taxon>Bacillati</taxon>
        <taxon>Bacillota</taxon>
        <taxon>Bacilli</taxon>
        <taxon>Bacillales</taxon>
        <taxon>Staphylococcaceae</taxon>
        <taxon>Staphylococcus</taxon>
    </lineage>
</organism>
<dbReference type="Proteomes" id="UP001152302">
    <property type="component" value="Unassembled WGS sequence"/>
</dbReference>
<dbReference type="AlphaFoldDB" id="A0A9X4R2N4"/>
<proteinExistence type="predicted"/>
<name>A0A9X4R2N4_9STAP</name>
<evidence type="ECO:0000313" key="1">
    <source>
        <dbReference type="EMBL" id="MDG0858718.1"/>
    </source>
</evidence>
<comment type="caution">
    <text evidence="1">The sequence shown here is derived from an EMBL/GenBank/DDBJ whole genome shotgun (WGS) entry which is preliminary data.</text>
</comment>
<dbReference type="RefSeq" id="WP_057511890.1">
    <property type="nucleotide sequence ID" value="NZ_JAMBPV010000005.1"/>
</dbReference>
<accession>A0A9X4R2N4</accession>
<sequence length="134" mass="15820">MRRNEMKYLKEHFSGSDEFIEVSMQNGKETVLITEDKACKIVNLFIKKDKTKQKYIETHEIIDEFILIPNEKIVKDDFALSSKYNSNGKIIDIASKESKNKFEEILEKHGNIIENTNRNFFNKIIGFRTKNIER</sequence>
<reference evidence="1" key="1">
    <citation type="submission" date="2022-05" db="EMBL/GenBank/DDBJ databases">
        <title>Comparative genomics of Staphylococcus equorum isolates.</title>
        <authorList>
            <person name="Luelf R.H."/>
        </authorList>
    </citation>
    <scope>NUCLEOTIDE SEQUENCE</scope>
    <source>
        <strain evidence="1">TMW 2.2343</strain>
    </source>
</reference>